<evidence type="ECO:0000313" key="1">
    <source>
        <dbReference type="Proteomes" id="UP000887581"/>
    </source>
</evidence>
<sequence>MEGAGFEEFDLGLISESKMSGMWQVLQSRPFRLDGRSGVRGILFSMPSSLDITYCSGMTLLANKFRSGVAVFAASSNTSSVGKAFAADIK</sequence>
<dbReference type="WBParaSite" id="sdigi.contig304.g7263.t1">
    <property type="protein sequence ID" value="sdigi.contig304.g7263.t1"/>
    <property type="gene ID" value="sdigi.contig304.g7263"/>
</dbReference>
<reference evidence="2" key="1">
    <citation type="submission" date="2022-11" db="UniProtKB">
        <authorList>
            <consortium name="WormBaseParasite"/>
        </authorList>
    </citation>
    <scope>IDENTIFICATION</scope>
</reference>
<accession>A0A915PWC8</accession>
<dbReference type="AlphaFoldDB" id="A0A915PWC8"/>
<name>A0A915PWC8_9BILA</name>
<organism evidence="1 2">
    <name type="scientific">Setaria digitata</name>
    <dbReference type="NCBI Taxonomy" id="48799"/>
    <lineage>
        <taxon>Eukaryota</taxon>
        <taxon>Metazoa</taxon>
        <taxon>Ecdysozoa</taxon>
        <taxon>Nematoda</taxon>
        <taxon>Chromadorea</taxon>
        <taxon>Rhabditida</taxon>
        <taxon>Spirurina</taxon>
        <taxon>Spiruromorpha</taxon>
        <taxon>Filarioidea</taxon>
        <taxon>Setariidae</taxon>
        <taxon>Setaria</taxon>
    </lineage>
</organism>
<dbReference type="Proteomes" id="UP000887581">
    <property type="component" value="Unplaced"/>
</dbReference>
<proteinExistence type="predicted"/>
<evidence type="ECO:0000313" key="2">
    <source>
        <dbReference type="WBParaSite" id="sdigi.contig304.g7263.t1"/>
    </source>
</evidence>
<protein>
    <submittedName>
        <fullName evidence="2">Uncharacterized protein</fullName>
    </submittedName>
</protein>
<keyword evidence="1" id="KW-1185">Reference proteome</keyword>